<organism evidence="1 2">
    <name type="scientific">Faecalibacter bovis</name>
    <dbReference type="NCBI Taxonomy" id="2898187"/>
    <lineage>
        <taxon>Bacteria</taxon>
        <taxon>Pseudomonadati</taxon>
        <taxon>Bacteroidota</taxon>
        <taxon>Flavobacteriia</taxon>
        <taxon>Flavobacteriales</taxon>
        <taxon>Weeksellaceae</taxon>
        <taxon>Faecalibacter</taxon>
    </lineage>
</organism>
<accession>A0ABX7XDR4</accession>
<gene>
    <name evidence="1" type="ORF">J9309_01410</name>
</gene>
<keyword evidence="2" id="KW-1185">Reference proteome</keyword>
<reference evidence="2" key="2">
    <citation type="submission" date="2021-04" db="EMBL/GenBank/DDBJ databases">
        <title>Taxonomy of Flavobacteriaceae bacterium ZY171143.</title>
        <authorList>
            <person name="Li F."/>
        </authorList>
    </citation>
    <scope>NUCLEOTIDE SEQUENCE [LARGE SCALE GENOMIC DNA]</scope>
    <source>
        <strain evidence="2">ZY171143</strain>
    </source>
</reference>
<sequence length="77" mass="9381">MAYHRKNFLKRVLKVQQITLEHRAQGLYFKEIYHKYIEDEFNICKRTYDAYLGINAKKQLKDLEAKKQTNTNQIQLF</sequence>
<evidence type="ECO:0008006" key="3">
    <source>
        <dbReference type="Google" id="ProtNLM"/>
    </source>
</evidence>
<dbReference type="Proteomes" id="UP000672011">
    <property type="component" value="Chromosome"/>
</dbReference>
<protein>
    <recommendedName>
        <fullName evidence="3">Transposase</fullName>
    </recommendedName>
</protein>
<reference evidence="1 2" key="1">
    <citation type="journal article" date="2021" name="Int. J. Syst. Evol. Microbiol.">
        <title>Faecalibacter bovis sp. nov., isolated from cow faeces.</title>
        <authorList>
            <person name="Li F."/>
            <person name="Zhao W."/>
            <person name="Hong Q."/>
            <person name="Shao Q."/>
            <person name="Song J."/>
            <person name="Yang S."/>
        </authorList>
    </citation>
    <scope>NUCLEOTIDE SEQUENCE [LARGE SCALE GENOMIC DNA]</scope>
    <source>
        <strain evidence="1 2">ZY171143</strain>
    </source>
</reference>
<proteinExistence type="predicted"/>
<name>A0ABX7XDR4_9FLAO</name>
<dbReference type="EMBL" id="CP072842">
    <property type="protein sequence ID" value="QTV06033.1"/>
    <property type="molecule type" value="Genomic_DNA"/>
</dbReference>
<evidence type="ECO:0000313" key="2">
    <source>
        <dbReference type="Proteomes" id="UP000672011"/>
    </source>
</evidence>
<dbReference type="RefSeq" id="WP_230476673.1">
    <property type="nucleotide sequence ID" value="NZ_CP072842.1"/>
</dbReference>
<evidence type="ECO:0000313" key="1">
    <source>
        <dbReference type="EMBL" id="QTV06033.1"/>
    </source>
</evidence>